<dbReference type="AlphaFoldDB" id="A0A804KDQ4"/>
<feature type="region of interest" description="Disordered" evidence="1">
    <location>
        <begin position="36"/>
        <end position="65"/>
    </location>
</feature>
<dbReference type="InParanoid" id="A0A804KDQ4"/>
<feature type="compositionally biased region" description="Basic residues" evidence="1">
    <location>
        <begin position="50"/>
        <end position="59"/>
    </location>
</feature>
<sequence length="83" mass="9123">MTGPLNTDLGFNVAASPSRYASLVTLTVSRRRRGAPWNRCDSMGLPPPFRRGKNGRGGRRFSSDLSRQITAALPSSLRKRYSA</sequence>
<accession>A0A804KDQ4</accession>
<dbReference type="Proteomes" id="UP000012960">
    <property type="component" value="Unplaced"/>
</dbReference>
<reference evidence="3" key="2">
    <citation type="submission" date="2021-05" db="UniProtKB">
        <authorList>
            <consortium name="EnsemblPlants"/>
        </authorList>
    </citation>
    <scope>IDENTIFICATION</scope>
    <source>
        <strain evidence="3">subsp. malaccensis</strain>
    </source>
</reference>
<name>A0A804KDQ4_MUSAM</name>
<keyword evidence="4" id="KW-1185">Reference proteome</keyword>
<dbReference type="EMBL" id="HG996472">
    <property type="protein sequence ID" value="CAG1833512.1"/>
    <property type="molecule type" value="Genomic_DNA"/>
</dbReference>
<dbReference type="EnsemblPlants" id="Ma08_t33560.1">
    <property type="protein sequence ID" value="Ma08_p33560.1"/>
    <property type="gene ID" value="Ma08_g33560"/>
</dbReference>
<proteinExistence type="predicted"/>
<dbReference type="Gramene" id="Ma08_t33560.1">
    <property type="protein sequence ID" value="Ma08_p33560.1"/>
    <property type="gene ID" value="Ma08_g33560"/>
</dbReference>
<evidence type="ECO:0000256" key="1">
    <source>
        <dbReference type="SAM" id="MobiDB-lite"/>
    </source>
</evidence>
<evidence type="ECO:0000313" key="2">
    <source>
        <dbReference type="EMBL" id="CAG1833512.1"/>
    </source>
</evidence>
<evidence type="ECO:0000313" key="3">
    <source>
        <dbReference type="EnsemblPlants" id="Ma08_p33560.1"/>
    </source>
</evidence>
<evidence type="ECO:0000313" key="4">
    <source>
        <dbReference type="Proteomes" id="UP000012960"/>
    </source>
</evidence>
<protein>
    <submittedName>
        <fullName evidence="2">(wild Malaysian banana) hypothetical protein</fullName>
    </submittedName>
</protein>
<organism evidence="3 4">
    <name type="scientific">Musa acuminata subsp. malaccensis</name>
    <name type="common">Wild banana</name>
    <name type="synonym">Musa malaccensis</name>
    <dbReference type="NCBI Taxonomy" id="214687"/>
    <lineage>
        <taxon>Eukaryota</taxon>
        <taxon>Viridiplantae</taxon>
        <taxon>Streptophyta</taxon>
        <taxon>Embryophyta</taxon>
        <taxon>Tracheophyta</taxon>
        <taxon>Spermatophyta</taxon>
        <taxon>Magnoliopsida</taxon>
        <taxon>Liliopsida</taxon>
        <taxon>Zingiberales</taxon>
        <taxon>Musaceae</taxon>
        <taxon>Musa</taxon>
    </lineage>
</organism>
<reference evidence="2" key="1">
    <citation type="submission" date="2021-03" db="EMBL/GenBank/DDBJ databases">
        <authorList>
            <consortium name="Genoscope - CEA"/>
            <person name="William W."/>
        </authorList>
    </citation>
    <scope>NUCLEOTIDE SEQUENCE</scope>
    <source>
        <strain evidence="2">Doubled-haploid Pahang</strain>
    </source>
</reference>
<gene>
    <name evidence="2" type="ORF">GSMUA_94330.1</name>
</gene>